<reference evidence="1 2" key="1">
    <citation type="journal article" date="2019" name="Nat. Ecol. Evol.">
        <title>Megaphylogeny resolves global patterns of mushroom evolution.</title>
        <authorList>
            <person name="Varga T."/>
            <person name="Krizsan K."/>
            <person name="Foldi C."/>
            <person name="Dima B."/>
            <person name="Sanchez-Garcia M."/>
            <person name="Sanchez-Ramirez S."/>
            <person name="Szollosi G.J."/>
            <person name="Szarkandi J.G."/>
            <person name="Papp V."/>
            <person name="Albert L."/>
            <person name="Andreopoulos W."/>
            <person name="Angelini C."/>
            <person name="Antonin V."/>
            <person name="Barry K.W."/>
            <person name="Bougher N.L."/>
            <person name="Buchanan P."/>
            <person name="Buyck B."/>
            <person name="Bense V."/>
            <person name="Catcheside P."/>
            <person name="Chovatia M."/>
            <person name="Cooper J."/>
            <person name="Damon W."/>
            <person name="Desjardin D."/>
            <person name="Finy P."/>
            <person name="Geml J."/>
            <person name="Haridas S."/>
            <person name="Hughes K."/>
            <person name="Justo A."/>
            <person name="Karasinski D."/>
            <person name="Kautmanova I."/>
            <person name="Kiss B."/>
            <person name="Kocsube S."/>
            <person name="Kotiranta H."/>
            <person name="LaButti K.M."/>
            <person name="Lechner B.E."/>
            <person name="Liimatainen K."/>
            <person name="Lipzen A."/>
            <person name="Lukacs Z."/>
            <person name="Mihaltcheva S."/>
            <person name="Morgado L.N."/>
            <person name="Niskanen T."/>
            <person name="Noordeloos M.E."/>
            <person name="Ohm R.A."/>
            <person name="Ortiz-Santana B."/>
            <person name="Ovrebo C."/>
            <person name="Racz N."/>
            <person name="Riley R."/>
            <person name="Savchenko A."/>
            <person name="Shiryaev A."/>
            <person name="Soop K."/>
            <person name="Spirin V."/>
            <person name="Szebenyi C."/>
            <person name="Tomsovsky M."/>
            <person name="Tulloss R.E."/>
            <person name="Uehling J."/>
            <person name="Grigoriev I.V."/>
            <person name="Vagvolgyi C."/>
            <person name="Papp T."/>
            <person name="Martin F.M."/>
            <person name="Miettinen O."/>
            <person name="Hibbett D.S."/>
            <person name="Nagy L.G."/>
        </authorList>
    </citation>
    <scope>NUCLEOTIDE SEQUENCE [LARGE SCALE GENOMIC DNA]</scope>
    <source>
        <strain evidence="1 2">NL-1719</strain>
    </source>
</reference>
<protein>
    <submittedName>
        <fullName evidence="1">Uncharacterized protein</fullName>
    </submittedName>
</protein>
<keyword evidence="2" id="KW-1185">Reference proteome</keyword>
<organism evidence="1 2">
    <name type="scientific">Pluteus cervinus</name>
    <dbReference type="NCBI Taxonomy" id="181527"/>
    <lineage>
        <taxon>Eukaryota</taxon>
        <taxon>Fungi</taxon>
        <taxon>Dikarya</taxon>
        <taxon>Basidiomycota</taxon>
        <taxon>Agaricomycotina</taxon>
        <taxon>Agaricomycetes</taxon>
        <taxon>Agaricomycetidae</taxon>
        <taxon>Agaricales</taxon>
        <taxon>Pluteineae</taxon>
        <taxon>Pluteaceae</taxon>
        <taxon>Pluteus</taxon>
    </lineage>
</organism>
<sequence length="142" mass="16294">MKWGFDPAAPISTSLGESTHEQVEGHTIERKKRRPAVQHQRIQPLKQRWALECHTKETFRHQRPVWWLLLSSSISSKRALVVLFISVVYGLVYSSQEPSIPSYLADVWGFDPGKVGLRMFPPLDAQVCHRMLGETDAYVPLR</sequence>
<gene>
    <name evidence="1" type="ORF">BDN72DRAFT_4547</name>
</gene>
<dbReference type="Proteomes" id="UP000308600">
    <property type="component" value="Unassembled WGS sequence"/>
</dbReference>
<evidence type="ECO:0000313" key="1">
    <source>
        <dbReference type="EMBL" id="TFK76704.1"/>
    </source>
</evidence>
<accession>A0ACD3BF91</accession>
<dbReference type="EMBL" id="ML208259">
    <property type="protein sequence ID" value="TFK76704.1"/>
    <property type="molecule type" value="Genomic_DNA"/>
</dbReference>
<evidence type="ECO:0000313" key="2">
    <source>
        <dbReference type="Proteomes" id="UP000308600"/>
    </source>
</evidence>
<name>A0ACD3BF91_9AGAR</name>
<proteinExistence type="predicted"/>